<dbReference type="RefSeq" id="WP_344874050.1">
    <property type="nucleotide sequence ID" value="NZ_BAABAL010000007.1"/>
</dbReference>
<proteinExistence type="predicted"/>
<gene>
    <name evidence="2" type="ORF">GCM10022247_24940</name>
</gene>
<name>A0ABP7RW28_9PSEU</name>
<evidence type="ECO:0000313" key="2">
    <source>
        <dbReference type="EMBL" id="GAA4003114.1"/>
    </source>
</evidence>
<accession>A0ABP7RW28</accession>
<evidence type="ECO:0000256" key="1">
    <source>
        <dbReference type="SAM" id="SignalP"/>
    </source>
</evidence>
<comment type="caution">
    <text evidence="2">The sequence shown here is derived from an EMBL/GenBank/DDBJ whole genome shotgun (WGS) entry which is preliminary data.</text>
</comment>
<evidence type="ECO:0008006" key="4">
    <source>
        <dbReference type="Google" id="ProtNLM"/>
    </source>
</evidence>
<protein>
    <recommendedName>
        <fullName evidence="4">Peptidase inhibitor family I36</fullName>
    </recommendedName>
</protein>
<organism evidence="2 3">
    <name type="scientific">Allokutzneria multivorans</name>
    <dbReference type="NCBI Taxonomy" id="1142134"/>
    <lineage>
        <taxon>Bacteria</taxon>
        <taxon>Bacillati</taxon>
        <taxon>Actinomycetota</taxon>
        <taxon>Actinomycetes</taxon>
        <taxon>Pseudonocardiales</taxon>
        <taxon>Pseudonocardiaceae</taxon>
        <taxon>Allokutzneria</taxon>
    </lineage>
</organism>
<feature type="chain" id="PRO_5045552736" description="Peptidase inhibitor family I36" evidence="1">
    <location>
        <begin position="32"/>
        <end position="128"/>
    </location>
</feature>
<keyword evidence="1" id="KW-0732">Signal</keyword>
<keyword evidence="3" id="KW-1185">Reference proteome</keyword>
<dbReference type="EMBL" id="BAABAL010000007">
    <property type="protein sequence ID" value="GAA4003114.1"/>
    <property type="molecule type" value="Genomic_DNA"/>
</dbReference>
<dbReference type="Proteomes" id="UP001501747">
    <property type="component" value="Unassembled WGS sequence"/>
</dbReference>
<feature type="signal peptide" evidence="1">
    <location>
        <begin position="1"/>
        <end position="31"/>
    </location>
</feature>
<sequence length="128" mass="13968">MFKLSARPARKRLVPIALAVALLGAAPVASAAPASYDCPADAYGCLFDGPNGTGDRYVVRECGTIKPLPRYWWDKTESARVQVYTIILYSFKNDGSGDYERPGVLRGGRGQNVKATTPNVADIIDCWW</sequence>
<evidence type="ECO:0000313" key="3">
    <source>
        <dbReference type="Proteomes" id="UP001501747"/>
    </source>
</evidence>
<reference evidence="3" key="1">
    <citation type="journal article" date="2019" name="Int. J. Syst. Evol. Microbiol.">
        <title>The Global Catalogue of Microorganisms (GCM) 10K type strain sequencing project: providing services to taxonomists for standard genome sequencing and annotation.</title>
        <authorList>
            <consortium name="The Broad Institute Genomics Platform"/>
            <consortium name="The Broad Institute Genome Sequencing Center for Infectious Disease"/>
            <person name="Wu L."/>
            <person name="Ma J."/>
        </authorList>
    </citation>
    <scope>NUCLEOTIDE SEQUENCE [LARGE SCALE GENOMIC DNA]</scope>
    <source>
        <strain evidence="3">JCM 17342</strain>
    </source>
</reference>